<protein>
    <submittedName>
        <fullName evidence="2">Uncharacterized protein</fullName>
    </submittedName>
</protein>
<evidence type="ECO:0000313" key="1">
    <source>
        <dbReference type="EMBL" id="KTD34690.1"/>
    </source>
</evidence>
<evidence type="ECO:0000313" key="4">
    <source>
        <dbReference type="Proteomes" id="UP000254040"/>
    </source>
</evidence>
<reference evidence="2 4" key="2">
    <citation type="submission" date="2018-06" db="EMBL/GenBank/DDBJ databases">
        <authorList>
            <consortium name="Pathogen Informatics"/>
            <person name="Doyle S."/>
        </authorList>
    </citation>
    <scope>NUCLEOTIDE SEQUENCE [LARGE SCALE GENOMIC DNA]</scope>
    <source>
        <strain evidence="2 4">NCTC12239</strain>
    </source>
</reference>
<dbReference type="Proteomes" id="UP000254040">
    <property type="component" value="Unassembled WGS sequence"/>
</dbReference>
<keyword evidence="3" id="KW-1185">Reference proteome</keyword>
<dbReference type="EMBL" id="LNYN01000019">
    <property type="protein sequence ID" value="KTD34690.1"/>
    <property type="molecule type" value="Genomic_DNA"/>
</dbReference>
<reference evidence="1 3" key="1">
    <citation type="submission" date="2015-11" db="EMBL/GenBank/DDBJ databases">
        <title>Genomic analysis of 38 Legionella species identifies large and diverse effector repertoires.</title>
        <authorList>
            <person name="Burstein D."/>
            <person name="Amaro F."/>
            <person name="Zusman T."/>
            <person name="Lifshitz Z."/>
            <person name="Cohen O."/>
            <person name="Gilbert J.A."/>
            <person name="Pupko T."/>
            <person name="Shuman H.A."/>
            <person name="Segal G."/>
        </authorList>
    </citation>
    <scope>NUCLEOTIDE SEQUENCE [LARGE SCALE GENOMIC DNA]</scope>
    <source>
        <strain evidence="1 3">ATCC 43877</strain>
    </source>
</reference>
<evidence type="ECO:0000313" key="3">
    <source>
        <dbReference type="Proteomes" id="UP000054985"/>
    </source>
</evidence>
<organism evidence="2 4">
    <name type="scientific">Legionella moravica</name>
    <dbReference type="NCBI Taxonomy" id="39962"/>
    <lineage>
        <taxon>Bacteria</taxon>
        <taxon>Pseudomonadati</taxon>
        <taxon>Pseudomonadota</taxon>
        <taxon>Gammaproteobacteria</taxon>
        <taxon>Legionellales</taxon>
        <taxon>Legionellaceae</taxon>
        <taxon>Legionella</taxon>
    </lineage>
</organism>
<name>A0A378JS57_9GAMM</name>
<sequence>MEDSFLKALAEGGYQVEALAGCYFSEGIFETTEKNQSNHKAIKCLLGNEAITLFEQVPESLLTCFISGSR</sequence>
<accession>A0A378JS57</accession>
<dbReference type="Proteomes" id="UP000054985">
    <property type="component" value="Unassembled WGS sequence"/>
</dbReference>
<proteinExistence type="predicted"/>
<dbReference type="EMBL" id="UGOG01000001">
    <property type="protein sequence ID" value="STX61296.1"/>
    <property type="molecule type" value="Genomic_DNA"/>
</dbReference>
<evidence type="ECO:0000313" key="2">
    <source>
        <dbReference type="EMBL" id="STX61296.1"/>
    </source>
</evidence>
<dbReference type="AlphaFoldDB" id="A0A378JS57"/>
<gene>
    <name evidence="1" type="ORF">Lmor_1223</name>
    <name evidence="2" type="ORF">NCTC12239_00202</name>
</gene>